<gene>
    <name evidence="1" type="ORF">RIF29_16129</name>
</gene>
<evidence type="ECO:0000313" key="1">
    <source>
        <dbReference type="EMBL" id="KAK7275023.1"/>
    </source>
</evidence>
<dbReference type="AlphaFoldDB" id="A0AAN9FLU1"/>
<evidence type="ECO:0000313" key="2">
    <source>
        <dbReference type="Proteomes" id="UP001372338"/>
    </source>
</evidence>
<sequence>MALPEVTSAEIAKLFPPLFGQPSAVLVPSDNSDAPLPVYHSGGQAPGGYNVFSGIFAKGSTLWLQPKMVETSFILNIRACVHLARSKRGSAQNSEATMKDSVVEFPGFQIYSHRDEFVVIRSSMSRLQKRAPCPLQIKPSAITSNCNGAHNSIVDGSTSSSSNSSSLNSFFSSKDPIPLLSPLVVLESSCIREENAAKSH</sequence>
<reference evidence="1 2" key="1">
    <citation type="submission" date="2024-01" db="EMBL/GenBank/DDBJ databases">
        <title>The genomes of 5 underutilized Papilionoideae crops provide insights into root nodulation and disease resistanc.</title>
        <authorList>
            <person name="Yuan L."/>
        </authorList>
    </citation>
    <scope>NUCLEOTIDE SEQUENCE [LARGE SCALE GENOMIC DNA]</scope>
    <source>
        <strain evidence="1">ZHUSHIDOU_FW_LH</strain>
        <tissue evidence="1">Leaf</tissue>
    </source>
</reference>
<organism evidence="1 2">
    <name type="scientific">Crotalaria pallida</name>
    <name type="common">Smooth rattlebox</name>
    <name type="synonym">Crotalaria striata</name>
    <dbReference type="NCBI Taxonomy" id="3830"/>
    <lineage>
        <taxon>Eukaryota</taxon>
        <taxon>Viridiplantae</taxon>
        <taxon>Streptophyta</taxon>
        <taxon>Embryophyta</taxon>
        <taxon>Tracheophyta</taxon>
        <taxon>Spermatophyta</taxon>
        <taxon>Magnoliopsida</taxon>
        <taxon>eudicotyledons</taxon>
        <taxon>Gunneridae</taxon>
        <taxon>Pentapetalae</taxon>
        <taxon>rosids</taxon>
        <taxon>fabids</taxon>
        <taxon>Fabales</taxon>
        <taxon>Fabaceae</taxon>
        <taxon>Papilionoideae</taxon>
        <taxon>50 kb inversion clade</taxon>
        <taxon>genistoids sensu lato</taxon>
        <taxon>core genistoids</taxon>
        <taxon>Crotalarieae</taxon>
        <taxon>Crotalaria</taxon>
    </lineage>
</organism>
<dbReference type="Gene3D" id="3.40.50.450">
    <property type="match status" value="1"/>
</dbReference>
<comment type="caution">
    <text evidence="1">The sequence shown here is derived from an EMBL/GenBank/DDBJ whole genome shotgun (WGS) entry which is preliminary data.</text>
</comment>
<protein>
    <submittedName>
        <fullName evidence="1">Uncharacterized protein</fullName>
    </submittedName>
</protein>
<dbReference type="EMBL" id="JAYWIO010000003">
    <property type="protein sequence ID" value="KAK7275023.1"/>
    <property type="molecule type" value="Genomic_DNA"/>
</dbReference>
<proteinExistence type="predicted"/>
<dbReference type="Proteomes" id="UP001372338">
    <property type="component" value="Unassembled WGS sequence"/>
</dbReference>
<keyword evidence="2" id="KW-1185">Reference proteome</keyword>
<accession>A0AAN9FLU1</accession>
<name>A0AAN9FLU1_CROPI</name>